<feature type="region of interest" description="Disordered" evidence="1">
    <location>
        <begin position="879"/>
        <end position="906"/>
    </location>
</feature>
<name>C8WYE8_ALIAD</name>
<keyword evidence="2" id="KW-0614">Plasmid</keyword>
<reference evidence="3" key="1">
    <citation type="submission" date="2009-09" db="EMBL/GenBank/DDBJ databases">
        <title>The complete plasmid1 of Alicyclobacillus acidocaldarius subsp. acidocaldarius DSM 446.</title>
        <authorList>
            <consortium name="US DOE Joint Genome Institute (JGI-PGF)"/>
            <person name="Lucas S."/>
            <person name="Copeland A."/>
            <person name="Lapidus A."/>
            <person name="Glavina del Rio T."/>
            <person name="Dalin E."/>
            <person name="Tice H."/>
            <person name="Bruce D."/>
            <person name="Goodwin L."/>
            <person name="Pitluck S."/>
            <person name="Kyrpides N."/>
            <person name="Mavromatis K."/>
            <person name="Ivanova N."/>
            <person name="Ovchinnikova G."/>
            <person name="Chertkov O."/>
            <person name="Sims D."/>
            <person name="Brettin T."/>
            <person name="Detter J.C."/>
            <person name="Han C."/>
            <person name="Larimer F."/>
            <person name="Land M."/>
            <person name="Hauser L."/>
            <person name="Markowitz V."/>
            <person name="Cheng J.-F."/>
            <person name="Hugenholtz P."/>
            <person name="Woyke T."/>
            <person name="Wu D."/>
            <person name="Pukall R."/>
            <person name="Klenk H.-P."/>
            <person name="Eisen J.A."/>
        </authorList>
    </citation>
    <scope>NUCLEOTIDE SEQUENCE [LARGE SCALE GENOMIC DNA]</scope>
    <source>
        <strain evidence="3">ATCC 27009 / DSM 446 / BCRC 14685 / JCM 5260 / KCTC 1825 / NBRC 15652 / NCIMB 11725 / NRRL B-14509 / 104-IA</strain>
        <plasmid evidence="3">pAACI01</plasmid>
    </source>
</reference>
<dbReference type="SUPFAM" id="SSF63825">
    <property type="entry name" value="YWTD domain"/>
    <property type="match status" value="1"/>
</dbReference>
<keyword evidence="3" id="KW-1185">Reference proteome</keyword>
<protein>
    <submittedName>
        <fullName evidence="2">Uncharacterized protein</fullName>
    </submittedName>
</protein>
<dbReference type="EMBL" id="CP001728">
    <property type="protein sequence ID" value="ACV60042.1"/>
    <property type="molecule type" value="Genomic_DNA"/>
</dbReference>
<dbReference type="HOGENOM" id="CLU_237643_0_0_9"/>
<feature type="compositionally biased region" description="Polar residues" evidence="1">
    <location>
        <begin position="882"/>
        <end position="906"/>
    </location>
</feature>
<evidence type="ECO:0000313" key="2">
    <source>
        <dbReference type="EMBL" id="ACV60042.1"/>
    </source>
</evidence>
<feature type="compositionally biased region" description="Polar residues" evidence="1">
    <location>
        <begin position="194"/>
        <end position="205"/>
    </location>
</feature>
<proteinExistence type="predicted"/>
<accession>C8WYE8</accession>
<dbReference type="KEGG" id="aac:Aaci_3039"/>
<dbReference type="Proteomes" id="UP000001917">
    <property type="component" value="Plasmid pAACI01"/>
</dbReference>
<feature type="region of interest" description="Disordered" evidence="1">
    <location>
        <begin position="533"/>
        <end position="552"/>
    </location>
</feature>
<sequence length="1819" mass="191532">MGTRKRKRKFALGIMSLLGLSVVLDYLMPNVRANISNGDIVEVIVPFGSNGAWTNGNIQQGFSGTGDNIEIGGNNGSTQIPAIEVANQQAMNGYGPGDYIFTQATEIPGNGGNPVWIQHFMSSYGFVLKDKSNNTSGSYYAGSDVYTLSGWYAQPNPYSNPYWYAPGQYVHLAPYAKPYVRIDSVQNGQSLVPGSTVTVTDTNNDPIDDGTGNPDKVPGSGTPSGLIAVWYFNNMGTYVNADVGHSNEQVATYGFTPWQDTYIPAIAPTRSFQITVPSGASGSGMLYLYYVDGIDRYYEASYAVKTAAPASPPSVTITASPTSLPTGQYSVVTATGKNVPSGDILELKDITGDQTFGGSNTYEDGVTGETSLATMATANTPETAKYQAYVVNPSTGHVDATSGTVSVTWTSSGNTGGTGGNGGNGPTITLSASPTSLPVGQYTGVTATTSGNMSGDFIEISDLSGAGTFDGSNTFEDGVVGETSLSGPAVSQTPQTVTYQASIINASTGQTVAMSNQVQVTWGQNATITLTANPTNLTTGQPSTLTATASNAPSPMDEIKIIDESGKSTLGGQNSYVAMGNSASTQATANAPETVQYEAELLSPMGTVIATSNTVSVTWAGAIGCPSQLAIIDQGGVTSNSDTLTIVNQTPDVLQFSTNSPSITLSQTSTAAGMDATITATFSGGVNTGTLTITDASTGCQQTYTIYDSSYTPPASNDVTLTANPTTLGIGGATTLAATVDTVQQGAFVDIYDETTHQFVSMGTYEYGYSMPPYWTATISGMSVQGNTATVEYSGTYTVQYTSNVAGPQTFVAYVWAPGVSPQGPPSEESAPVTVTWTKPTITLTASPTSVFTGQSSTISYTTVGWASGDYVTVSGQGGQHMWSQTDDTNQTDSYAETESPTGGNSVTVTYTANLYNSAGTLLSTATVTVKWVSPTITMTANPSTNVPGESSQISYAVNVPLPAGYTVQITPSGNGTDMWNATGLTGQTGTYTETENPPSGQTVTVNYTATVFDLNGNPVATGGTSVTWSNPWTGTITLTANPKYVPTGQSTTLTATTSQPIPTGWSLVIMDETTGQTVSTSSMSPETTQYTSFDAETDTFIAWLSDGYEQIGQESNTQTVVWTGLSLNVNPILLPAGQATTLTVSGQNVPSGDFLVVVNESTGQMIGSSLSTPYTVQVTEEEPQTDNFVAYVSTNSGTSGELIQSNTVSVDWYGVMLTANPTYLPINHQSTLTATALNLPAGYELSIVDQTTGQTIAIGEPGQTTLSVTQLRSQIETDQYVAQILNPGYSNSGGSIQVTPGSAWIGTFQPANAYFLDGAGQWENEGNPGSTGFLEANVYDPYTNSWYAGSWGQGVFQFVNGSWLPVGGGSDADAMTFDTNNSTIYELATSGIYAYNGTTWTNIYTNAGGAWGGITYDPDNNSLIAADDAHGVTMFNLNTNSAEQIPINWAVTSTYSDIYDPQNRTLYVSDGAFVEALDMNNPSGSWQQVGNELPSWIYALGYNPLNGVVYAGGAFGLYALEQGTWVPVLSSPGGTIDAMYINGQVSETVLDTSTPVSITWYNYDLELSASPTTLPAGQATTLTATSTTGGGPGDVIEIYDETTGQVVGTSTANASSYSATWAEGAPTTDTFIAWFVNPSGGHDQASNTVQVTWNQAKLTLSDAEVYHTPAWQQNLENYNNYYTNIDPQPQLVRSESDFWAGEDLLFKVKPSITDIAQAYVYLPAISMNPMMPPGSPINWTSPPPITLTYNPSDGYLEGGIPTAWDPWLQYMQDGTYTVTFWVKSTDNQVATAQASFTIRDTWVSGNDPGTYFHEHQTW</sequence>
<gene>
    <name evidence="2" type="ordered locus">Aaci_3039</name>
</gene>
<evidence type="ECO:0000313" key="3">
    <source>
        <dbReference type="Proteomes" id="UP000001917"/>
    </source>
</evidence>
<organism evidence="2 3">
    <name type="scientific">Alicyclobacillus acidocaldarius subsp. acidocaldarius (strain ATCC 27009 / DSM 446 / BCRC 14685 / JCM 5260 / KCTC 1825 / NBRC 15652 / NCIMB 11725 / NRRL B-14509 / 104-IA)</name>
    <name type="common">Bacillus acidocaldarius</name>
    <dbReference type="NCBI Taxonomy" id="521098"/>
    <lineage>
        <taxon>Bacteria</taxon>
        <taxon>Bacillati</taxon>
        <taxon>Bacillota</taxon>
        <taxon>Bacilli</taxon>
        <taxon>Bacillales</taxon>
        <taxon>Alicyclobacillaceae</taxon>
        <taxon>Alicyclobacillus</taxon>
    </lineage>
</organism>
<evidence type="ECO:0000256" key="1">
    <source>
        <dbReference type="SAM" id="MobiDB-lite"/>
    </source>
</evidence>
<reference evidence="2 3" key="2">
    <citation type="journal article" date="2010" name="Stand. Genomic Sci.">
        <title>Complete genome sequence of Alicyclobacillus acidocaldarius type strain (104-IA).</title>
        <authorList>
            <person name="Mavromatis K."/>
            <person name="Sikorski J."/>
            <person name="Lapidus A."/>
            <person name="Glavina Del Rio T."/>
            <person name="Copeland A."/>
            <person name="Tice H."/>
            <person name="Cheng J.F."/>
            <person name="Lucas S."/>
            <person name="Chen F."/>
            <person name="Nolan M."/>
            <person name="Bruce D."/>
            <person name="Goodwin L."/>
            <person name="Pitluck S."/>
            <person name="Ivanova N."/>
            <person name="Ovchinnikova G."/>
            <person name="Pati A."/>
            <person name="Chen A."/>
            <person name="Palaniappan K."/>
            <person name="Land M."/>
            <person name="Hauser L."/>
            <person name="Chang Y.J."/>
            <person name="Jeffries C.D."/>
            <person name="Chain P."/>
            <person name="Meincke L."/>
            <person name="Sims D."/>
            <person name="Chertkov O."/>
            <person name="Han C."/>
            <person name="Brettin T."/>
            <person name="Detter J.C."/>
            <person name="Wahrenburg C."/>
            <person name="Rohde M."/>
            <person name="Pukall R."/>
            <person name="Goker M."/>
            <person name="Bristow J."/>
            <person name="Eisen J.A."/>
            <person name="Markowitz V."/>
            <person name="Hugenholtz P."/>
            <person name="Klenk H.P."/>
            <person name="Kyrpides N.C."/>
        </authorList>
    </citation>
    <scope>NUCLEOTIDE SEQUENCE [LARGE SCALE GENOMIC DNA]</scope>
    <source>
        <strain evidence="3">ATCC 27009 / DSM 446 / BCRC 14685 / JCM 5260 / KCTC 1825 / NBRC 15652 / NCIMB 11725 / NRRL B-14509 / 104-IA</strain>
        <plasmid evidence="2 3">pAACI01</plasmid>
    </source>
</reference>
<feature type="region of interest" description="Disordered" evidence="1">
    <location>
        <begin position="194"/>
        <end position="220"/>
    </location>
</feature>
<geneLocation type="plasmid" evidence="2 3">
    <name>pAACI01</name>
</geneLocation>